<dbReference type="Gene3D" id="3.30.450.150">
    <property type="entry name" value="Haem-degrading domain"/>
    <property type="match status" value="1"/>
</dbReference>
<dbReference type="AlphaFoldDB" id="A0A8J7V576"/>
<gene>
    <name evidence="1" type="ORF">KAJ83_16170</name>
</gene>
<dbReference type="Proteomes" id="UP000672602">
    <property type="component" value="Unassembled WGS sequence"/>
</dbReference>
<comment type="caution">
    <text evidence="1">The sequence shown here is derived from an EMBL/GenBank/DDBJ whole genome shotgun (WGS) entry which is preliminary data.</text>
</comment>
<evidence type="ECO:0000313" key="2">
    <source>
        <dbReference type="Proteomes" id="UP000672602"/>
    </source>
</evidence>
<dbReference type="EMBL" id="JAGMWN010000009">
    <property type="protein sequence ID" value="MBP5858559.1"/>
    <property type="molecule type" value="Genomic_DNA"/>
</dbReference>
<protein>
    <submittedName>
        <fullName evidence="1">Heme-binding protein</fullName>
    </submittedName>
</protein>
<organism evidence="1 2">
    <name type="scientific">Marivibrio halodurans</name>
    <dbReference type="NCBI Taxonomy" id="2039722"/>
    <lineage>
        <taxon>Bacteria</taxon>
        <taxon>Pseudomonadati</taxon>
        <taxon>Pseudomonadota</taxon>
        <taxon>Alphaproteobacteria</taxon>
        <taxon>Rhodospirillales</taxon>
        <taxon>Rhodospirillaceae</taxon>
        <taxon>Marivibrio</taxon>
    </lineage>
</organism>
<name>A0A8J7V576_9PROT</name>
<sequence>MENIVKSSILLELDDAKRIIDAAIDVARDMGCAVTVSVVDAGGHLISLDRMDGAHAATPEVAIGKARCAALFRRETKVFSDAAKSDPSICHVGNMFAVPGGVPIVVDGTGIGGVGVSGAASNEDAEIARAAIESALRSHRT</sequence>
<dbReference type="PANTHER" id="PTHR34309">
    <property type="entry name" value="SLR1406 PROTEIN"/>
    <property type="match status" value="1"/>
</dbReference>
<dbReference type="InterPro" id="IPR052517">
    <property type="entry name" value="GlcG_carb_metab_protein"/>
</dbReference>
<keyword evidence="2" id="KW-1185">Reference proteome</keyword>
<dbReference type="PANTHER" id="PTHR34309:SF1">
    <property type="entry name" value="PROTEIN GLCG"/>
    <property type="match status" value="1"/>
</dbReference>
<dbReference type="Pfam" id="PF03928">
    <property type="entry name" value="HbpS-like"/>
    <property type="match status" value="1"/>
</dbReference>
<reference evidence="1" key="1">
    <citation type="submission" date="2021-04" db="EMBL/GenBank/DDBJ databases">
        <authorList>
            <person name="Zhang D.-C."/>
        </authorList>
    </citation>
    <scope>NUCLEOTIDE SEQUENCE</scope>
    <source>
        <strain evidence="1">CGMCC 1.15697</strain>
    </source>
</reference>
<dbReference type="SUPFAM" id="SSF143744">
    <property type="entry name" value="GlcG-like"/>
    <property type="match status" value="1"/>
</dbReference>
<dbReference type="RefSeq" id="WP_210683152.1">
    <property type="nucleotide sequence ID" value="NZ_JAGMWN010000009.1"/>
</dbReference>
<evidence type="ECO:0000313" key="1">
    <source>
        <dbReference type="EMBL" id="MBP5858559.1"/>
    </source>
</evidence>
<proteinExistence type="predicted"/>
<dbReference type="InterPro" id="IPR005624">
    <property type="entry name" value="PduO/GlcC-like"/>
</dbReference>
<dbReference type="InterPro" id="IPR038084">
    <property type="entry name" value="PduO/GlcC-like_sf"/>
</dbReference>
<accession>A0A8J7V576</accession>